<keyword evidence="1" id="KW-0812">Transmembrane</keyword>
<dbReference type="Proteomes" id="UP000053477">
    <property type="component" value="Unassembled WGS sequence"/>
</dbReference>
<reference evidence="2 3" key="1">
    <citation type="submission" date="2015-04" db="EMBL/GenBank/DDBJ databases">
        <title>Complete genome sequence of Schizopora paradoxa KUC8140, a cosmopolitan wood degrader in East Asia.</title>
        <authorList>
            <consortium name="DOE Joint Genome Institute"/>
            <person name="Min B."/>
            <person name="Park H."/>
            <person name="Jang Y."/>
            <person name="Kim J.-J."/>
            <person name="Kim K.H."/>
            <person name="Pangilinan J."/>
            <person name="Lipzen A."/>
            <person name="Riley R."/>
            <person name="Grigoriev I.V."/>
            <person name="Spatafora J.W."/>
            <person name="Choi I.-G."/>
        </authorList>
    </citation>
    <scope>NUCLEOTIDE SEQUENCE [LARGE SCALE GENOMIC DNA]</scope>
    <source>
        <strain evidence="2 3">KUC8140</strain>
    </source>
</reference>
<protein>
    <submittedName>
        <fullName evidence="2">Uncharacterized protein</fullName>
    </submittedName>
</protein>
<proteinExistence type="predicted"/>
<dbReference type="InParanoid" id="A0A0H2RNM6"/>
<keyword evidence="1" id="KW-1133">Transmembrane helix</keyword>
<sequence length="144" mass="16686">MDGCEALANTVTSFDFTSPHLQLIPTHLLFVIRLYMYTFVHSPTGCFFLSHKRLERKKEKAERYYNEASLHCRGLFLVRVIPLAFLPSTSPNLHPILPVSPKANAIRILILSVSRDTSILSARGESHWHFEDRNLLKELIWRIR</sequence>
<gene>
    <name evidence="2" type="ORF">SCHPADRAFT_490533</name>
</gene>
<evidence type="ECO:0000256" key="1">
    <source>
        <dbReference type="SAM" id="Phobius"/>
    </source>
</evidence>
<feature type="transmembrane region" description="Helical" evidence="1">
    <location>
        <begin position="28"/>
        <end position="50"/>
    </location>
</feature>
<organism evidence="2 3">
    <name type="scientific">Schizopora paradoxa</name>
    <dbReference type="NCBI Taxonomy" id="27342"/>
    <lineage>
        <taxon>Eukaryota</taxon>
        <taxon>Fungi</taxon>
        <taxon>Dikarya</taxon>
        <taxon>Basidiomycota</taxon>
        <taxon>Agaricomycotina</taxon>
        <taxon>Agaricomycetes</taxon>
        <taxon>Hymenochaetales</taxon>
        <taxon>Schizoporaceae</taxon>
        <taxon>Schizopora</taxon>
    </lineage>
</organism>
<dbReference type="AlphaFoldDB" id="A0A0H2RNM6"/>
<keyword evidence="3" id="KW-1185">Reference proteome</keyword>
<evidence type="ECO:0000313" key="2">
    <source>
        <dbReference type="EMBL" id="KLO11063.1"/>
    </source>
</evidence>
<name>A0A0H2RNM6_9AGAM</name>
<keyword evidence="1" id="KW-0472">Membrane</keyword>
<dbReference type="EMBL" id="KQ086010">
    <property type="protein sequence ID" value="KLO11063.1"/>
    <property type="molecule type" value="Genomic_DNA"/>
</dbReference>
<accession>A0A0H2RNM6</accession>
<evidence type="ECO:0000313" key="3">
    <source>
        <dbReference type="Proteomes" id="UP000053477"/>
    </source>
</evidence>